<accession>A0AAD7YBI8</accession>
<organism evidence="1 2">
    <name type="scientific">Mythimna separata</name>
    <name type="common">Oriental armyworm</name>
    <name type="synonym">Pseudaletia separata</name>
    <dbReference type="NCBI Taxonomy" id="271217"/>
    <lineage>
        <taxon>Eukaryota</taxon>
        <taxon>Metazoa</taxon>
        <taxon>Ecdysozoa</taxon>
        <taxon>Arthropoda</taxon>
        <taxon>Hexapoda</taxon>
        <taxon>Insecta</taxon>
        <taxon>Pterygota</taxon>
        <taxon>Neoptera</taxon>
        <taxon>Endopterygota</taxon>
        <taxon>Lepidoptera</taxon>
        <taxon>Glossata</taxon>
        <taxon>Ditrysia</taxon>
        <taxon>Noctuoidea</taxon>
        <taxon>Noctuidae</taxon>
        <taxon>Noctuinae</taxon>
        <taxon>Hadenini</taxon>
        <taxon>Mythimna</taxon>
    </lineage>
</organism>
<keyword evidence="2" id="KW-1185">Reference proteome</keyword>
<reference evidence="1" key="1">
    <citation type="submission" date="2023-03" db="EMBL/GenBank/DDBJ databases">
        <title>Chromosome-level genomes of two armyworms, Mythimna separata and Mythimna loreyi, provide insights into the biosynthesis and reception of sex pheromones.</title>
        <authorList>
            <person name="Zhao H."/>
        </authorList>
    </citation>
    <scope>NUCLEOTIDE SEQUENCE</scope>
    <source>
        <strain evidence="1">BeijingLab</strain>
        <tissue evidence="1">Pupa</tissue>
    </source>
</reference>
<sequence>MEAVSKSAEDLPDPDFFNNIKTAIEKELDKMKKIVNNINQMRVEAAYLESDLVLMIDAPTWEEISELIGIGTSPMTMDDVTVKEENI</sequence>
<dbReference type="Proteomes" id="UP001231518">
    <property type="component" value="Chromosome 22"/>
</dbReference>
<evidence type="ECO:0000313" key="1">
    <source>
        <dbReference type="EMBL" id="KAJ8709384.1"/>
    </source>
</evidence>
<protein>
    <submittedName>
        <fullName evidence="1">Uncharacterized protein</fullName>
    </submittedName>
</protein>
<dbReference type="AlphaFoldDB" id="A0AAD7YBI8"/>
<dbReference type="EMBL" id="JARGEI010000024">
    <property type="protein sequence ID" value="KAJ8709384.1"/>
    <property type="molecule type" value="Genomic_DNA"/>
</dbReference>
<comment type="caution">
    <text evidence="1">The sequence shown here is derived from an EMBL/GenBank/DDBJ whole genome shotgun (WGS) entry which is preliminary data.</text>
</comment>
<gene>
    <name evidence="1" type="ORF">PYW07_009210</name>
</gene>
<name>A0AAD7YBI8_MYTSE</name>
<evidence type="ECO:0000313" key="2">
    <source>
        <dbReference type="Proteomes" id="UP001231518"/>
    </source>
</evidence>
<proteinExistence type="predicted"/>